<evidence type="ECO:0000256" key="1">
    <source>
        <dbReference type="ARBA" id="ARBA00007227"/>
    </source>
</evidence>
<evidence type="ECO:0000313" key="4">
    <source>
        <dbReference type="Proteomes" id="UP000279594"/>
    </source>
</evidence>
<reference evidence="3 4" key="1">
    <citation type="submission" date="2018-10" db="EMBL/GenBank/DDBJ databases">
        <title>Effects of UV and annual dynamics of microbial communities in freshwater RAS systems.</title>
        <authorList>
            <person name="Bekkelund A.K."/>
            <person name="Hansen B.R."/>
            <person name="Stokken H."/>
            <person name="Eriksen B.F."/>
            <person name="Kashulin N.A."/>
        </authorList>
    </citation>
    <scope>NUCLEOTIDE SEQUENCE [LARGE SCALE GENOMIC DNA]</scope>
    <source>
        <strain evidence="3 4">BHSEK</strain>
    </source>
</reference>
<dbReference type="InterPro" id="IPR010359">
    <property type="entry name" value="IrrE_HExxH"/>
</dbReference>
<dbReference type="PANTHER" id="PTHR43236">
    <property type="entry name" value="ANTITOXIN HIGA1"/>
    <property type="match status" value="1"/>
</dbReference>
<dbReference type="AlphaFoldDB" id="A0A3G2E3Z4"/>
<dbReference type="SUPFAM" id="SSF47413">
    <property type="entry name" value="lambda repressor-like DNA-binding domains"/>
    <property type="match status" value="1"/>
</dbReference>
<accession>A0A3G2E3Z4</accession>
<dbReference type="SMART" id="SM00530">
    <property type="entry name" value="HTH_XRE"/>
    <property type="match status" value="1"/>
</dbReference>
<comment type="similarity">
    <text evidence="1">Belongs to the short-chain fatty acyl-CoA assimilation regulator (ScfR) family.</text>
</comment>
<dbReference type="InterPro" id="IPR052345">
    <property type="entry name" value="Rad_response_metalloprotease"/>
</dbReference>
<dbReference type="Proteomes" id="UP000279594">
    <property type="component" value="Chromosome"/>
</dbReference>
<gene>
    <name evidence="3" type="ORF">D9M09_03675</name>
</gene>
<dbReference type="GO" id="GO:0003677">
    <property type="term" value="F:DNA binding"/>
    <property type="evidence" value="ECO:0007669"/>
    <property type="project" value="InterPro"/>
</dbReference>
<protein>
    <submittedName>
        <fullName evidence="3">ImmA/IrrE family metallo-endopeptidase</fullName>
    </submittedName>
</protein>
<evidence type="ECO:0000259" key="2">
    <source>
        <dbReference type="SMART" id="SM00530"/>
    </source>
</evidence>
<feature type="domain" description="HTH cro/C1-type" evidence="2">
    <location>
        <begin position="8"/>
        <end position="69"/>
    </location>
</feature>
<dbReference type="EMBL" id="CP033019">
    <property type="protein sequence ID" value="AYM74993.1"/>
    <property type="molecule type" value="Genomic_DNA"/>
</dbReference>
<dbReference type="InterPro" id="IPR001387">
    <property type="entry name" value="Cro/C1-type_HTH"/>
</dbReference>
<proteinExistence type="inferred from homology"/>
<dbReference type="Pfam" id="PF06114">
    <property type="entry name" value="Peptidase_M78"/>
    <property type="match status" value="1"/>
</dbReference>
<dbReference type="Gene3D" id="1.10.10.2910">
    <property type="match status" value="1"/>
</dbReference>
<dbReference type="PANTHER" id="PTHR43236:SF2">
    <property type="entry name" value="BLL0069 PROTEIN"/>
    <property type="match status" value="1"/>
</dbReference>
<name>A0A3G2E3Z4_9BURK</name>
<dbReference type="InterPro" id="IPR010982">
    <property type="entry name" value="Lambda_DNA-bd_dom_sf"/>
</dbReference>
<dbReference type="CDD" id="cd00093">
    <property type="entry name" value="HTH_XRE"/>
    <property type="match status" value="1"/>
</dbReference>
<keyword evidence="4" id="KW-1185">Reference proteome</keyword>
<sequence>MLQLNPEIMRWARETAGMSLDKAAVALHLGGKRKSGVEVLSSYEDGSIEPTRAVLLKMSRAYKRPLLTFYLPKPPVKAERGEDFRTLPDDRRLEDAASVDALIRDVHVRQRLVRAALDDSEEAHLLPFVGSLRMEQGVPAVAQRMRDLTGFNLQQFRKRRSVSEAFNYARALVEQTGIFVMLIGNLGSHHSNLSAQVFRGFALSDEIAPFIIINDQDAPSAWAFTLLHEFAHVLLGLTGISGGGYEQKVERFCNDVASQVLLPGDELNAWRPVYGEPNSLVAEINNFASSRKISRSLVAYRMYLSGSIDEATWQLLSKTFQDMWLKEKSIQKDKARASESGPSYYVVKRHRVGGALVDMVRRTLAEGTLTPTKAGKVLGVKPINVEPLLANA</sequence>
<evidence type="ECO:0000313" key="3">
    <source>
        <dbReference type="EMBL" id="AYM74993.1"/>
    </source>
</evidence>
<organism evidence="3 4">
    <name type="scientific">Janthinobacterium agaricidamnosum</name>
    <dbReference type="NCBI Taxonomy" id="55508"/>
    <lineage>
        <taxon>Bacteria</taxon>
        <taxon>Pseudomonadati</taxon>
        <taxon>Pseudomonadota</taxon>
        <taxon>Betaproteobacteria</taxon>
        <taxon>Burkholderiales</taxon>
        <taxon>Oxalobacteraceae</taxon>
        <taxon>Janthinobacterium</taxon>
    </lineage>
</organism>